<accession>A0A560IZ99</accession>
<dbReference type="SUPFAM" id="SSF49303">
    <property type="entry name" value="beta-Galactosidase/glucuronidase domain"/>
    <property type="match status" value="1"/>
</dbReference>
<dbReference type="Gene3D" id="2.60.120.260">
    <property type="entry name" value="Galactose-binding domain-like"/>
    <property type="match status" value="6"/>
</dbReference>
<dbReference type="Gene3D" id="2.60.40.10">
    <property type="entry name" value="Immunoglobulins"/>
    <property type="match status" value="9"/>
</dbReference>
<dbReference type="Pfam" id="PF13927">
    <property type="entry name" value="Ig_3"/>
    <property type="match status" value="1"/>
</dbReference>
<feature type="domain" description="Ig-like" evidence="6">
    <location>
        <begin position="1005"/>
        <end position="1086"/>
    </location>
</feature>
<evidence type="ECO:0000256" key="3">
    <source>
        <dbReference type="ARBA" id="ARBA00023295"/>
    </source>
</evidence>
<gene>
    <name evidence="8" type="ORF">FBZ92_102209</name>
</gene>
<dbReference type="InterPro" id="IPR013098">
    <property type="entry name" value="Ig_I-set"/>
</dbReference>
<dbReference type="PROSITE" id="PS52006">
    <property type="entry name" value="GH64"/>
    <property type="match status" value="1"/>
</dbReference>
<feature type="domain" description="F5/8 type C" evidence="5">
    <location>
        <begin position="1586"/>
        <end position="1722"/>
    </location>
</feature>
<dbReference type="SMART" id="SM00409">
    <property type="entry name" value="IG"/>
    <property type="match status" value="6"/>
</dbReference>
<name>A0A560IZ99_9PROT</name>
<dbReference type="InterPro" id="IPR036156">
    <property type="entry name" value="Beta-gal/glucu_dom_sf"/>
</dbReference>
<dbReference type="InterPro" id="IPR008979">
    <property type="entry name" value="Galactose-bd-like_sf"/>
</dbReference>
<dbReference type="InterPro" id="IPR032311">
    <property type="entry name" value="DUF4982"/>
</dbReference>
<dbReference type="InterPro" id="IPR017853">
    <property type="entry name" value="GH"/>
</dbReference>
<feature type="domain" description="Ig-like" evidence="6">
    <location>
        <begin position="1938"/>
        <end position="2019"/>
    </location>
</feature>
<dbReference type="Pfam" id="PF07679">
    <property type="entry name" value="I-set"/>
    <property type="match status" value="2"/>
</dbReference>
<dbReference type="Proteomes" id="UP000318050">
    <property type="component" value="Unassembled WGS sequence"/>
</dbReference>
<keyword evidence="2" id="KW-0378">Hydrolase</keyword>
<feature type="domain" description="F5/8 type C" evidence="5">
    <location>
        <begin position="2044"/>
        <end position="2180"/>
    </location>
</feature>
<dbReference type="PANTHER" id="PTHR42732:SF1">
    <property type="entry name" value="BETA-MANNOSIDASE"/>
    <property type="match status" value="1"/>
</dbReference>
<evidence type="ECO:0000313" key="9">
    <source>
        <dbReference type="Proteomes" id="UP000318050"/>
    </source>
</evidence>
<organism evidence="8 9">
    <name type="scientific">Nitrospirillum amazonense</name>
    <dbReference type="NCBI Taxonomy" id="28077"/>
    <lineage>
        <taxon>Bacteria</taxon>
        <taxon>Pseudomonadati</taxon>
        <taxon>Pseudomonadota</taxon>
        <taxon>Alphaproteobacteria</taxon>
        <taxon>Rhodospirillales</taxon>
        <taxon>Azospirillaceae</taxon>
        <taxon>Nitrospirillum</taxon>
    </lineage>
</organism>
<dbReference type="InterPro" id="IPR013783">
    <property type="entry name" value="Ig-like_fold"/>
</dbReference>
<proteinExistence type="inferred from homology"/>
<dbReference type="InterPro" id="IPR006102">
    <property type="entry name" value="Ig-like_GH2"/>
</dbReference>
<feature type="compositionally biased region" description="Gly residues" evidence="4">
    <location>
        <begin position="2029"/>
        <end position="2045"/>
    </location>
</feature>
<feature type="domain" description="F5/8 type C" evidence="5">
    <location>
        <begin position="1791"/>
        <end position="1934"/>
    </location>
</feature>
<evidence type="ECO:0000256" key="1">
    <source>
        <dbReference type="ARBA" id="ARBA00007401"/>
    </source>
</evidence>
<dbReference type="InterPro" id="IPR040605">
    <property type="entry name" value="Glyco_hydro2_dom5"/>
</dbReference>
<feature type="domain" description="Ig-like" evidence="6">
    <location>
        <begin position="1093"/>
        <end position="1173"/>
    </location>
</feature>
<dbReference type="InterPro" id="IPR042517">
    <property type="entry name" value="Glyco_hydro_64_N_2"/>
</dbReference>
<dbReference type="SMART" id="SM00231">
    <property type="entry name" value="FA58C"/>
    <property type="match status" value="4"/>
</dbReference>
<dbReference type="InterPro" id="IPR003599">
    <property type="entry name" value="Ig_sub"/>
</dbReference>
<feature type="domain" description="GH64" evidence="7">
    <location>
        <begin position="2493"/>
        <end position="2865"/>
    </location>
</feature>
<protein>
    <submittedName>
        <fullName evidence="8">Immunoglobulin I-set domain protein</fullName>
    </submittedName>
</protein>
<dbReference type="Gene3D" id="2.60.110.10">
    <property type="entry name" value="Thaumatin"/>
    <property type="match status" value="1"/>
</dbReference>
<dbReference type="Pfam" id="PF18565">
    <property type="entry name" value="Glyco_hydro2_C5"/>
    <property type="match status" value="1"/>
</dbReference>
<dbReference type="SUPFAM" id="SSF51445">
    <property type="entry name" value="(Trans)glycosidases"/>
    <property type="match status" value="1"/>
</dbReference>
<dbReference type="Gene3D" id="3.30.920.50">
    <property type="entry name" value="Beta-1,3-glucanase, C-terminal domain"/>
    <property type="match status" value="1"/>
</dbReference>
<dbReference type="InterPro" id="IPR036179">
    <property type="entry name" value="Ig-like_dom_sf"/>
</dbReference>
<feature type="domain" description="Ig-like" evidence="6">
    <location>
        <begin position="2399"/>
        <end position="2481"/>
    </location>
</feature>
<evidence type="ECO:0000259" key="7">
    <source>
        <dbReference type="PROSITE" id="PS52006"/>
    </source>
</evidence>
<evidence type="ECO:0000256" key="4">
    <source>
        <dbReference type="SAM" id="MobiDB-lite"/>
    </source>
</evidence>
<dbReference type="PROSITE" id="PS50022">
    <property type="entry name" value="FA58C_3"/>
    <property type="match status" value="5"/>
</dbReference>
<dbReference type="SUPFAM" id="SSF49785">
    <property type="entry name" value="Galactose-binding domain-like"/>
    <property type="match status" value="6"/>
</dbReference>
<feature type="domain" description="F5/8 type C" evidence="5">
    <location>
        <begin position="2250"/>
        <end position="2393"/>
    </location>
</feature>
<feature type="region of interest" description="Disordered" evidence="4">
    <location>
        <begin position="616"/>
        <end position="639"/>
    </location>
</feature>
<comment type="caution">
    <text evidence="8">The sequence shown here is derived from an EMBL/GenBank/DDBJ whole genome shotgun (WGS) entry which is preliminary data.</text>
</comment>
<feature type="region of interest" description="Disordered" evidence="4">
    <location>
        <begin position="1547"/>
        <end position="1615"/>
    </location>
</feature>
<dbReference type="InterPro" id="IPR051913">
    <property type="entry name" value="GH2_Domain-Containing"/>
</dbReference>
<dbReference type="OrthoDB" id="9758603at2"/>
<feature type="compositionally biased region" description="Gly residues" evidence="4">
    <location>
        <begin position="1547"/>
        <end position="1582"/>
    </location>
</feature>
<reference evidence="8 9" key="1">
    <citation type="submission" date="2019-06" db="EMBL/GenBank/DDBJ databases">
        <title>Genomic Encyclopedia of Type Strains, Phase IV (KMG-V): Genome sequencing to study the core and pangenomes of soil and plant-associated prokaryotes.</title>
        <authorList>
            <person name="Whitman W."/>
        </authorList>
    </citation>
    <scope>NUCLEOTIDE SEQUENCE [LARGE SCALE GENOMIC DNA]</scope>
    <source>
        <strain evidence="8 9">BR 11140</strain>
    </source>
</reference>
<feature type="region of interest" description="Disordered" evidence="4">
    <location>
        <begin position="2020"/>
        <end position="2048"/>
    </location>
</feature>
<feature type="domain" description="F5/8 type C" evidence="5">
    <location>
        <begin position="1169"/>
        <end position="1315"/>
    </location>
</feature>
<dbReference type="Gene3D" id="3.20.20.80">
    <property type="entry name" value="Glycosidases"/>
    <property type="match status" value="1"/>
</dbReference>
<evidence type="ECO:0000259" key="5">
    <source>
        <dbReference type="PROSITE" id="PS50022"/>
    </source>
</evidence>
<dbReference type="Pfam" id="PF16483">
    <property type="entry name" value="Glyco_hydro_64"/>
    <property type="match status" value="1"/>
</dbReference>
<dbReference type="InterPro" id="IPR000421">
    <property type="entry name" value="FA58C"/>
</dbReference>
<dbReference type="InterPro" id="IPR032477">
    <property type="entry name" value="Glyco_hydro_64"/>
</dbReference>
<dbReference type="InterPro" id="IPR037176">
    <property type="entry name" value="Osmotin/thaumatin-like_sf"/>
</dbReference>
<comment type="similarity">
    <text evidence="1">Belongs to the glycosyl hydrolase 2 family.</text>
</comment>
<sequence length="2865" mass="300430">MTARALLASLGALRVLFVGLIISGILGMTAAWADNGTALPPSNRISINLGETPWRFLKDSDPANAMDPAYNDTTSNPNPNEVWTSVGVPHSPSDNDTFLNLKSGGGQGQLTGNITWYRKHFSLDNAYKTRKIFVEFEGAHMGARVFINGHFIPGNSLVNPNATHVVGFVPFIVDITDYVKFDGADNVLAVKVARGDTFFTNPNFSGAFRFGQADSGLFRPVWMYITDRVHIPRNTYAVLNTWGTYVSTLSASDASATVRVQTNVANEYANAQMVTLNTQIVDAAGNVVASAQDTKTLASAPLPAVPAQNAPETAPPPATFDQTLTVDHPTLWYPNNSQWGRPYMYTVVHTVSVDGVVVDATTTPLGIRTIAWDQNFPIINGHAHYLWGASGRYDYPALGSAVPEEQQWRDVALLANAGGSLYRPGHSAQGPEFLAAADAFGVMMVQPSGDGENGFAHLCPGDTYVGNCTASTLDIEMKKEVHRDMIVHDRNNPSVLAWEADNGVTDTGFARALKSLSETWDPVLTRAQSDRTPDAANGDILGCSGDGCDIGVKRDNPNVPAWGSEYWDNGVGRDLYDFELPFAALYMKQWVQSVAMKSFGMAHWYLADTPGEIVTQVDGPGSPTGSASGHTPESIRGNGASMLDANRIPRLLYYIYQAAWTPYDARPVVKLAYHWNRMGQVRVNAFSNCPSVRLLLNGQRQGGDMTPNPLTSDVSPDMTQNTTLLPTQVHWDVMWAAGTLTAQCLDANARVVLDAAGNPLQDTQVTAGTPDHIRLTVTPELVRPSGQPFAVQANGTDAAFITAEVVDSNNVRVPNVSPTLTFAVSGPGTYRGGADHYVNDSQPDGYHAPGDPNLTAEGGVTRIAVRAQFTPGTVTVTATAPGLGAGTASFQTVPTTGPSLGANGNLSVPATPAGQLSIVTPPQDQTVTVGQTATFTVLSAGAAPLSYQWQRGGVAIPGATSYSYTTPVTSLGDNGAAYSVIVSNASGASVTSTAALLTVVPPTVPTVLTQPKGATVIAGQNASFSVQANGSPVLKYQWFKNKTAVAGATGSIYNTPVLTLDDNGASYTVVVTNTAGSVTSDAAVLTVGAATPPTILTPPASQAVPVNQTVVLSVLASGTAPLHYQWTHDGVAVGPDAANFVIPSVQTGDAGAYTVTVTNVAGTITSKPAATLSVSGSNGTNLAQGKMPLESSEQNGGLTAKYAFDGNATTRWSSAPQIDPSWVGVDLGSLQTFDEVVLVWENAYATEYQIQVSNDEGDNKTWTTVYPADGSMAVGHGGTETLAFPSTTARFVRMLGNKRATDYGYSLFEFQVYDVPQCGTATERYTLQPAKSGTYVSPIAGIPNGPFVPTVVDNVSGLTWQQYVTTFTQAGAQFTRPVAEQYCASVGMRVPTQDEALTIAGNNYSACAFPNPWTTWTETDVAGETDRSYFVSSAGQSSSQITDNSPGWALCVVGKALAAPTITAQPANQTAPLGGTATFTVGVGGPGPFSYQWLENGAPIGITTVPTFTTAPLQATDDGASFSVIVSNGGGSATSATATFTLNGTAGDGTGNGGNGNTGGNTGGGGDNGGGNTGGGNNGGGNADPLAPPTKSPASDLAAGKKATATSDQGDGYPASAAVDGDLNSRWSSGFSDTESITVDLGAVQTVDRVVLRWEAAYGVGYLIEVSTDNKSWKTVHTETQGKGGVDDIRFDATQAQFVRMSGTKRSSQYGYSLFEFEVYNTATTPQYTLTATAGANGAILPGTVSVLAGATQTFTFQPANGFAATGVTADGQSVGQVASYTFTNIQAAHTVAATFSVSSAAVDLALHQPATSSELENAGYPAGNAVDGDPNTRWSSAVGPTAWLQVDLGAPKAFNRVVLSWENAYAVGYQVQVSNVGGADDQNWTTVHPETNGKGGIEDITFTEVTAQYVRLKLTQRSGPYGYSLWSFQVYDMPTSPTLTTQPANVTVTAGQTAQFTVAATGTAPFTYQWYVNGTLAATTDTPLFTTKSLTTADSGTMVSVIVSNVAGTVTSASATVTVTAPPQTGTGDTGSGNTGTGNTGNGGTPPVSTSANLALGVTMTASGTENDGYPAGNAADGSTNSRFSSNFDDQAWLQADLGAVRAVNRVVLRWENAYGVGYLIQTSTDGKTWDTAFTQTNGKGGDEDLSFATVNARYVRLQGVKRSSGYGYSLFEFEVYNTASTPRFTVTATAGDNGTITPSGATQVLQGADPRYTFTAADGFVVTKVAVDGQDIGPQAGYTFANVLGPHSLAVTFGPASAGVDLAAGKAATASGTENDGYPAGNAVDGNPNTRWSSAFVDPSWIAIDLGSAQTFNRVVLNWENAHGIAYLIQVSNVGGADDTDWTTVYTQAAGKGGVEDLGFTPVTARYVRLLGTQRSGPYGYSLFSFQVFNNQTDQAPTITSQPQNQTVGLGQSASFSVTVSGTGPFTYQWQRNGADIAGATSASYSTPATASADNNAQYTVVVTGPQGTKVTSTPAILTVNASGLPYTVFPGFVGVDLQNNTHGTYNDDQVYVAVIGRDPATGQFAWLKPDGTLTAATPADNDGAGHLTKNGQNYSNYFFTLAQAKQLKLPKMDSGRVFIALGEPLYIKILMDANNQVGYAGPNPLNGTDPNINVYYDWYEFTYNASGLWINTTQVDQFGLPLLVDVYGANNTFHKQTGINQSRAALYDAYVAETPAAFHSAPLSPYRIMAPYNGTFDVGQANAPYFNGYIDQIWDFYATNTLTIDMWGGARRFTGQIQGGQMVFSEVDLKNGAYVGGSYIVNKPTTQDVLRGAGALHTGNATELALEAQLCAAFNRHIMDNAGAWATPSVWYSAAPANFYAKFWHDHSVGGLAYGFAYDDVSDQSSTITTDTPEHAVFGIGW</sequence>
<dbReference type="CDD" id="cd09214">
    <property type="entry name" value="GH64-like"/>
    <property type="match status" value="1"/>
</dbReference>
<keyword evidence="3" id="KW-0326">Glycosidase</keyword>
<dbReference type="PANTHER" id="PTHR42732">
    <property type="entry name" value="BETA-GALACTOSIDASE"/>
    <property type="match status" value="1"/>
</dbReference>
<dbReference type="PROSITE" id="PS50835">
    <property type="entry name" value="IG_LIKE"/>
    <property type="match status" value="5"/>
</dbReference>
<evidence type="ECO:0000259" key="6">
    <source>
        <dbReference type="PROSITE" id="PS50835"/>
    </source>
</evidence>
<dbReference type="SUPFAM" id="SSF48726">
    <property type="entry name" value="Immunoglobulin"/>
    <property type="match status" value="6"/>
</dbReference>
<dbReference type="Pfam" id="PF16355">
    <property type="entry name" value="DUF4982"/>
    <property type="match status" value="1"/>
</dbReference>
<feature type="domain" description="Ig-like" evidence="6">
    <location>
        <begin position="1460"/>
        <end position="1541"/>
    </location>
</feature>
<dbReference type="GO" id="GO:0004553">
    <property type="term" value="F:hydrolase activity, hydrolyzing O-glycosyl compounds"/>
    <property type="evidence" value="ECO:0007669"/>
    <property type="project" value="InterPro"/>
</dbReference>
<dbReference type="EMBL" id="VITT01000002">
    <property type="protein sequence ID" value="TWB64031.1"/>
    <property type="molecule type" value="Genomic_DNA"/>
</dbReference>
<dbReference type="Pfam" id="PF22633">
    <property type="entry name" value="F5_F8_type_C_2"/>
    <property type="match status" value="2"/>
</dbReference>
<dbReference type="Pfam" id="PF00754">
    <property type="entry name" value="F5_F8_type_C"/>
    <property type="match status" value="3"/>
</dbReference>
<dbReference type="InterPro" id="IPR007110">
    <property type="entry name" value="Ig-like_dom"/>
</dbReference>
<evidence type="ECO:0000313" key="8">
    <source>
        <dbReference type="EMBL" id="TWB64031.1"/>
    </source>
</evidence>
<dbReference type="GO" id="GO:0005975">
    <property type="term" value="P:carbohydrate metabolic process"/>
    <property type="evidence" value="ECO:0007669"/>
    <property type="project" value="InterPro"/>
</dbReference>
<dbReference type="Pfam" id="PF00703">
    <property type="entry name" value="Glyco_hydro_2"/>
    <property type="match status" value="1"/>
</dbReference>
<evidence type="ECO:0000256" key="2">
    <source>
        <dbReference type="ARBA" id="ARBA00022801"/>
    </source>
</evidence>